<dbReference type="Pfam" id="PF13289">
    <property type="entry name" value="SIR2_2"/>
    <property type="match status" value="1"/>
</dbReference>
<name>A0A243BNR9_BACTU</name>
<sequence>MQPFSKEDLYHAKLNEKEINFLVKHLLQENLFEKSYAYECLKHEEHDVVEDLNEDCEFCEQKIQDSPSHFIKEIFELREEFIQMVNSKQEEMLTKYLQEEYMDNYLLLKENVDKIVPFLGAGVSKPLGLPDWYGLIWGMKEKLHTAIDKEYCEGLINSGDFLGAVDTILEYSPTLNTEDKIKTYITNKIDSDFNDQVDESKHNIRDIMNLASSFILTTNYDNALDVYRNKERDGYSSPKIIEDIENLQNHLNKGKKQVVHFHGMAERPKTMVVTKNDYNDLYADRKTKDFLNGIMSGKFLLFIGFSFKDVYFKEIYRDIHNSIGGQHFIIVPNLHPRENKQLSLRGLTPIGIKVPTESEKFQQGMVDAIKYIINSII</sequence>
<evidence type="ECO:0000313" key="1">
    <source>
        <dbReference type="EMBL" id="OTY48343.1"/>
    </source>
</evidence>
<accession>A0A243BNR9</accession>
<dbReference type="AlphaFoldDB" id="A0A243BNR9"/>
<proteinExistence type="predicted"/>
<dbReference type="SUPFAM" id="SSF52467">
    <property type="entry name" value="DHS-like NAD/FAD-binding domain"/>
    <property type="match status" value="1"/>
</dbReference>
<dbReference type="EMBL" id="NFDL01000013">
    <property type="protein sequence ID" value="OTY48343.1"/>
    <property type="molecule type" value="Genomic_DNA"/>
</dbReference>
<dbReference type="InterPro" id="IPR029035">
    <property type="entry name" value="DHS-like_NAD/FAD-binding_dom"/>
</dbReference>
<comment type="caution">
    <text evidence="1">The sequence shown here is derived from an EMBL/GenBank/DDBJ whole genome shotgun (WGS) entry which is preliminary data.</text>
</comment>
<evidence type="ECO:0000313" key="2">
    <source>
        <dbReference type="Proteomes" id="UP000195089"/>
    </source>
</evidence>
<reference evidence="1 2" key="1">
    <citation type="submission" date="2016-10" db="EMBL/GenBank/DDBJ databases">
        <title>Comparative genomics of Bacillus thuringiensis reveals a path to pathogens against multiple invertebrate hosts.</title>
        <authorList>
            <person name="Zheng J."/>
            <person name="Gao Q."/>
            <person name="Liu H."/>
            <person name="Peng D."/>
            <person name="Ruan L."/>
            <person name="Sun M."/>
        </authorList>
    </citation>
    <scope>NUCLEOTIDE SEQUENCE [LARGE SCALE GENOMIC DNA]</scope>
    <source>
        <strain evidence="1">BGSC 4BX1</strain>
    </source>
</reference>
<protein>
    <submittedName>
        <fullName evidence="1">SIR2 family protein</fullName>
    </submittedName>
</protein>
<dbReference type="Proteomes" id="UP000195089">
    <property type="component" value="Unassembled WGS sequence"/>
</dbReference>
<organism evidence="1 2">
    <name type="scientific">Bacillus thuringiensis serovar pingluonsis</name>
    <dbReference type="NCBI Taxonomy" id="180881"/>
    <lineage>
        <taxon>Bacteria</taxon>
        <taxon>Bacillati</taxon>
        <taxon>Bacillota</taxon>
        <taxon>Bacilli</taxon>
        <taxon>Bacillales</taxon>
        <taxon>Bacillaceae</taxon>
        <taxon>Bacillus</taxon>
        <taxon>Bacillus cereus group</taxon>
    </lineage>
</organism>
<gene>
    <name evidence="1" type="ORF">BK742_03755</name>
</gene>